<evidence type="ECO:0000313" key="2">
    <source>
        <dbReference type="EMBL" id="UUX91402.1"/>
    </source>
</evidence>
<sequence length="790" mass="90483">MYKYEWDPETGGYLLTTTSESIVGKELRPVYSSELDLLGFNKYWTYPRDDTKPLLWAENNLYYYLGRIVGKTSGGSLYNRPTLIIIEDGLELTFVDVALMVNKNRVIMDALVHDTLLTIYATYQQFKNNIDIFYVAFSGGKDSIVALDLVHRTLPKNEFLVLFGDTDMELPDTYLFMNVISKFYNDISFHVARAEITSVESWNIFGPPARGIRWCCSVHKTAPQIRYLRNLFKKSNVRGMAFTGIRAEESNARFLYDMVSVSKKHPGQASCHPILQWNSAELFLYIYGNNLPLNEAYKKGNSRVGCLLCPMSGGKHEFIKMSCYPDVMTKYIDIIRNTSSKTFDRLSDMDHFIEDGGWKIRCSGREIKTGKNLIDVISNKKELRIISKCPADDWSEWIKALGEFCQIDNNCYLVTYNNATYHFTVTKNENQSLEVILPLIGGGKSEIYFVSLFKNVFRKAAYCRRCGVCAAECKFGCITMNPDSMKIDGNECKHCAQCLKIKYGCLICSSIKLPLSKGTEKMVGMDRYMTFGFRKEWLDSYFKDPDKFWDHNDLGSKMIPVFKKFLRDAGIISGKRDLTLTRTGQLLRSIGSDSEVTWAIILVNLSYTPQIGWYVRNIVPGTSYTMQDLKALLPEDIKDTVKRNIVSAYRNIMVQTPIGSQIGLGHPQKSGSNVKYLERIKWENPIPEVILYAFYRYAEENIQEDDSIRDNVNYRFTLTEILSEDPDISGLSPSQIFDIDRDTFRHILEGLSIEYSEYISTSFTHDLDNIVLSQNKTSEEILENVMVAIK</sequence>
<dbReference type="SUPFAM" id="SSF52402">
    <property type="entry name" value="Adenine nucleotide alpha hydrolases-like"/>
    <property type="match status" value="1"/>
</dbReference>
<keyword evidence="3" id="KW-1185">Reference proteome</keyword>
<organism evidence="2 3">
    <name type="scientific">Methanoplanus endosymbiosus</name>
    <dbReference type="NCBI Taxonomy" id="33865"/>
    <lineage>
        <taxon>Archaea</taxon>
        <taxon>Methanobacteriati</taxon>
        <taxon>Methanobacteriota</taxon>
        <taxon>Stenosarchaea group</taxon>
        <taxon>Methanomicrobia</taxon>
        <taxon>Methanomicrobiales</taxon>
        <taxon>Methanomicrobiaceae</taxon>
        <taxon>Methanoplanus</taxon>
    </lineage>
</organism>
<evidence type="ECO:0000259" key="1">
    <source>
        <dbReference type="PROSITE" id="PS51379"/>
    </source>
</evidence>
<gene>
    <name evidence="2" type="ORF">L6E24_08410</name>
</gene>
<dbReference type="GO" id="GO:0003824">
    <property type="term" value="F:catalytic activity"/>
    <property type="evidence" value="ECO:0007669"/>
    <property type="project" value="InterPro"/>
</dbReference>
<evidence type="ECO:0000313" key="3">
    <source>
        <dbReference type="Proteomes" id="UP001060368"/>
    </source>
</evidence>
<dbReference type="InterPro" id="IPR017896">
    <property type="entry name" value="4Fe4S_Fe-S-bd"/>
</dbReference>
<dbReference type="AlphaFoldDB" id="A0A9E7PPV2"/>
<dbReference type="PROSITE" id="PS51379">
    <property type="entry name" value="4FE4S_FER_2"/>
    <property type="match status" value="1"/>
</dbReference>
<name>A0A9E7PPV2_9EURY</name>
<accession>A0A9E7PPV2</accession>
<dbReference type="PANTHER" id="PTHR43196">
    <property type="entry name" value="SULFATE ADENYLYLTRANSFERASE SUBUNIT 2"/>
    <property type="match status" value="1"/>
</dbReference>
<dbReference type="KEGG" id="mend:L6E24_08410"/>
<dbReference type="Gene3D" id="3.40.50.620">
    <property type="entry name" value="HUPs"/>
    <property type="match status" value="1"/>
</dbReference>
<dbReference type="EMBL" id="CP096115">
    <property type="protein sequence ID" value="UUX91402.1"/>
    <property type="molecule type" value="Genomic_DNA"/>
</dbReference>
<dbReference type="InterPro" id="IPR050128">
    <property type="entry name" value="Sulfate_adenylyltrnsfr_sub2"/>
</dbReference>
<protein>
    <submittedName>
        <fullName evidence="2">Phosphoadenosine phosphosulfate reductase family protein</fullName>
    </submittedName>
</protein>
<dbReference type="InterPro" id="IPR014729">
    <property type="entry name" value="Rossmann-like_a/b/a_fold"/>
</dbReference>
<feature type="domain" description="4Fe-4S ferredoxin-type" evidence="1">
    <location>
        <begin position="454"/>
        <end position="483"/>
    </location>
</feature>
<dbReference type="Pfam" id="PF01507">
    <property type="entry name" value="PAPS_reduct"/>
    <property type="match status" value="1"/>
</dbReference>
<proteinExistence type="predicted"/>
<dbReference type="SUPFAM" id="SSF54862">
    <property type="entry name" value="4Fe-4S ferredoxins"/>
    <property type="match status" value="1"/>
</dbReference>
<dbReference type="RefSeq" id="WP_257741556.1">
    <property type="nucleotide sequence ID" value="NZ_CP096115.1"/>
</dbReference>
<dbReference type="PANTHER" id="PTHR43196:SF2">
    <property type="entry name" value="PHOSPHOADENOSINE PHOSPHOSULFATE REDUCTASE"/>
    <property type="match status" value="1"/>
</dbReference>
<dbReference type="InterPro" id="IPR002500">
    <property type="entry name" value="PAPS_reduct_dom"/>
</dbReference>
<dbReference type="Proteomes" id="UP001060368">
    <property type="component" value="Chromosome"/>
</dbReference>
<dbReference type="GeneID" id="74307718"/>
<reference evidence="2" key="1">
    <citation type="submission" date="2022-04" db="EMBL/GenBank/DDBJ databases">
        <title>Complete genome of Methanoplanus endosymbiosus DSM 3599.</title>
        <authorList>
            <person name="Chen S.-C."/>
            <person name="You Y.-T."/>
            <person name="Zhou Y.-Z."/>
            <person name="Lai M.-C."/>
        </authorList>
    </citation>
    <scope>NUCLEOTIDE SEQUENCE</scope>
    <source>
        <strain evidence="2">DSM 3599</strain>
    </source>
</reference>